<keyword evidence="3" id="KW-0378">Hydrolase</keyword>
<keyword evidence="8" id="KW-1185">Reference proteome</keyword>
<feature type="region of interest" description="Disordered" evidence="6">
    <location>
        <begin position="301"/>
        <end position="327"/>
    </location>
</feature>
<dbReference type="SUPFAM" id="SSF88713">
    <property type="entry name" value="Glycoside hydrolase/deacetylase"/>
    <property type="match status" value="1"/>
</dbReference>
<evidence type="ECO:0000313" key="7">
    <source>
        <dbReference type="EMBL" id="GGH68423.1"/>
    </source>
</evidence>
<evidence type="ECO:0000313" key="8">
    <source>
        <dbReference type="Proteomes" id="UP000652153"/>
    </source>
</evidence>
<evidence type="ECO:0000256" key="1">
    <source>
        <dbReference type="ARBA" id="ARBA00001946"/>
    </source>
</evidence>
<dbReference type="InterPro" id="IPR011330">
    <property type="entry name" value="Glyco_hydro/deAcase_b/a-brl"/>
</dbReference>
<dbReference type="Pfam" id="PF04794">
    <property type="entry name" value="YdjC"/>
    <property type="match status" value="1"/>
</dbReference>
<evidence type="ECO:0000256" key="5">
    <source>
        <dbReference type="ARBA" id="ARBA00023277"/>
    </source>
</evidence>
<evidence type="ECO:0000256" key="2">
    <source>
        <dbReference type="ARBA" id="ARBA00022723"/>
    </source>
</evidence>
<dbReference type="InterPro" id="IPR022948">
    <property type="entry name" value="COD_ChbG_bac"/>
</dbReference>
<evidence type="ECO:0000256" key="6">
    <source>
        <dbReference type="SAM" id="MobiDB-lite"/>
    </source>
</evidence>
<dbReference type="InterPro" id="IPR006879">
    <property type="entry name" value="YdjC-like"/>
</dbReference>
<name>A0ABQ1ZJL5_9BACL</name>
<keyword evidence="5" id="KW-0119">Carbohydrate metabolism</keyword>
<dbReference type="EMBL" id="BMFU01000012">
    <property type="protein sequence ID" value="GGH68423.1"/>
    <property type="molecule type" value="Genomic_DNA"/>
</dbReference>
<accession>A0ABQ1ZJL5</accession>
<comment type="caution">
    <text evidence="7">The sequence shown here is derived from an EMBL/GenBank/DDBJ whole genome shotgun (WGS) entry which is preliminary data.</text>
</comment>
<evidence type="ECO:0008006" key="9">
    <source>
        <dbReference type="Google" id="ProtNLM"/>
    </source>
</evidence>
<dbReference type="CDD" id="cd10803">
    <property type="entry name" value="YdjC_EF3048_like"/>
    <property type="match status" value="1"/>
</dbReference>
<sequence length="327" mass="36686">MKHLIINADDFGLSPGVNRGIIEAYQAGGISSTTLMVNMPGFTDAVRLAHLHPELGVGLHFNLTYGRPVSDVRLVPSLVQKDGCFHSISENSSRERSEIEIELSAQWDRFIASGLYPTHLDAHHHLHQVLPEVYEAMAQLAVKENIPMRRLQQPHTLSGNPVLIPIQVDQVLLDTYDAEHGLQKLLGYLQHLPQGSTEIMCHPGYVDETLQALSKLIKERESELAVFCNPAVSKTIQNLGVRMIHYGLLESAINEPVPTSSIAVSETDNASPVVPVQSLRLKRSVSQRKSLGKRKLKFHSLQRRKGHQRVLPRKKTRITMRKKEKNR</sequence>
<dbReference type="PANTHER" id="PTHR31609:SF1">
    <property type="entry name" value="CARBOHYDRATE DEACETYLASE"/>
    <property type="match status" value="1"/>
</dbReference>
<keyword evidence="2" id="KW-0479">Metal-binding</keyword>
<keyword evidence="4" id="KW-0460">Magnesium</keyword>
<proteinExistence type="predicted"/>
<dbReference type="RefSeq" id="WP_188594379.1">
    <property type="nucleotide sequence ID" value="NZ_BMFU01000012.1"/>
</dbReference>
<comment type="cofactor">
    <cofactor evidence="1">
        <name>Mg(2+)</name>
        <dbReference type="ChEBI" id="CHEBI:18420"/>
    </cofactor>
</comment>
<gene>
    <name evidence="7" type="ORF">GCM10008014_50880</name>
</gene>
<dbReference type="PANTHER" id="PTHR31609">
    <property type="entry name" value="YDJC DEACETYLASE FAMILY MEMBER"/>
    <property type="match status" value="1"/>
</dbReference>
<organism evidence="7 8">
    <name type="scientific">Paenibacillus silvae</name>
    <dbReference type="NCBI Taxonomy" id="1325358"/>
    <lineage>
        <taxon>Bacteria</taxon>
        <taxon>Bacillati</taxon>
        <taxon>Bacillota</taxon>
        <taxon>Bacilli</taxon>
        <taxon>Bacillales</taxon>
        <taxon>Paenibacillaceae</taxon>
        <taxon>Paenibacillus</taxon>
    </lineage>
</organism>
<reference evidence="8" key="1">
    <citation type="journal article" date="2019" name="Int. J. Syst. Evol. Microbiol.">
        <title>The Global Catalogue of Microorganisms (GCM) 10K type strain sequencing project: providing services to taxonomists for standard genome sequencing and annotation.</title>
        <authorList>
            <consortium name="The Broad Institute Genomics Platform"/>
            <consortium name="The Broad Institute Genome Sequencing Center for Infectious Disease"/>
            <person name="Wu L."/>
            <person name="Ma J."/>
        </authorList>
    </citation>
    <scope>NUCLEOTIDE SEQUENCE [LARGE SCALE GENOMIC DNA]</scope>
    <source>
        <strain evidence="8">CGMCC 1.12770</strain>
    </source>
</reference>
<protein>
    <recommendedName>
        <fullName evidence="9">Chitin disaccharide deacetylase</fullName>
    </recommendedName>
</protein>
<evidence type="ECO:0000256" key="3">
    <source>
        <dbReference type="ARBA" id="ARBA00022801"/>
    </source>
</evidence>
<dbReference type="Gene3D" id="3.20.20.370">
    <property type="entry name" value="Glycoside hydrolase/deacetylase"/>
    <property type="match status" value="1"/>
</dbReference>
<evidence type="ECO:0000256" key="4">
    <source>
        <dbReference type="ARBA" id="ARBA00022842"/>
    </source>
</evidence>
<dbReference type="Proteomes" id="UP000652153">
    <property type="component" value="Unassembled WGS sequence"/>
</dbReference>